<dbReference type="AlphaFoldDB" id="A0A7D7LQ78"/>
<dbReference type="Proteomes" id="UP000539710">
    <property type="component" value="Unassembled WGS sequence"/>
</dbReference>
<evidence type="ECO:0000313" key="4">
    <source>
        <dbReference type="Proteomes" id="UP000515349"/>
    </source>
</evidence>
<dbReference type="KEGG" id="cbau:H1R16_06785"/>
<dbReference type="Proteomes" id="UP000515349">
    <property type="component" value="Chromosome"/>
</dbReference>
<gene>
    <name evidence="3" type="ORF">H1R16_06785</name>
    <name evidence="2" type="ORF">H2507_08655</name>
</gene>
<reference evidence="5" key="2">
    <citation type="submission" date="2020-07" db="EMBL/GenBank/DDBJ databases">
        <title>Flavobacterium sp. xlx-214.</title>
        <authorList>
            <person name="Yang C."/>
        </authorList>
    </citation>
    <scope>NUCLEOTIDE SEQUENCE [LARGE SCALE GENOMIC DNA]</scope>
    <source>
        <strain evidence="5">CX-624</strain>
    </source>
</reference>
<dbReference type="EMBL" id="JACEUX010000002">
    <property type="protein sequence ID" value="MBA5247236.1"/>
    <property type="molecule type" value="Genomic_DNA"/>
</dbReference>
<protein>
    <recommendedName>
        <fullName evidence="6">30S ribosomal protein S16</fullName>
    </recommendedName>
</protein>
<evidence type="ECO:0000313" key="5">
    <source>
        <dbReference type="Proteomes" id="UP000539710"/>
    </source>
</evidence>
<evidence type="ECO:0000313" key="3">
    <source>
        <dbReference type="EMBL" id="QMS97438.1"/>
    </source>
</evidence>
<proteinExistence type="predicted"/>
<feature type="region of interest" description="Disordered" evidence="1">
    <location>
        <begin position="31"/>
        <end position="66"/>
    </location>
</feature>
<dbReference type="InterPro" id="IPR020271">
    <property type="entry name" value="Uncharacterised_MJ1172"/>
</dbReference>
<evidence type="ECO:0000256" key="1">
    <source>
        <dbReference type="SAM" id="MobiDB-lite"/>
    </source>
</evidence>
<accession>A0A7D7LQ78</accession>
<dbReference type="Pfam" id="PF10884">
    <property type="entry name" value="DUF2683"/>
    <property type="match status" value="1"/>
</dbReference>
<evidence type="ECO:0000313" key="2">
    <source>
        <dbReference type="EMBL" id="MBA5247236.1"/>
    </source>
</evidence>
<dbReference type="RefSeq" id="WP_181887325.1">
    <property type="nucleotide sequence ID" value="NZ_CP059472.1"/>
</dbReference>
<sequence length="66" mass="7359">MESLIVHPKNQMELNALKSVMKEMGIKYEKFHNRTLKPGSASEGRSGNKKAGRPTGSFRDKPKTGE</sequence>
<name>A0A7D7LQ78_9FLAO</name>
<organism evidence="3 4">
    <name type="scientific">Marnyiella aurantia</name>
    <dbReference type="NCBI Taxonomy" id="2758037"/>
    <lineage>
        <taxon>Bacteria</taxon>
        <taxon>Pseudomonadati</taxon>
        <taxon>Bacteroidota</taxon>
        <taxon>Flavobacteriia</taxon>
        <taxon>Flavobacteriales</taxon>
        <taxon>Weeksellaceae</taxon>
        <taxon>Marnyiella</taxon>
    </lineage>
</organism>
<reference evidence="2" key="3">
    <citation type="submission" date="2020-07" db="EMBL/GenBank/DDBJ databases">
        <authorList>
            <person name="Yang C."/>
        </authorList>
    </citation>
    <scope>NUCLEOTIDE SEQUENCE</scope>
    <source>
        <strain evidence="2">Cx-624</strain>
    </source>
</reference>
<keyword evidence="5" id="KW-1185">Reference proteome</keyword>
<dbReference type="EMBL" id="CP059472">
    <property type="protein sequence ID" value="QMS97438.1"/>
    <property type="molecule type" value="Genomic_DNA"/>
</dbReference>
<evidence type="ECO:0008006" key="6">
    <source>
        <dbReference type="Google" id="ProtNLM"/>
    </source>
</evidence>
<reference evidence="3 4" key="1">
    <citation type="submission" date="2020-07" db="EMBL/GenBank/DDBJ databases">
        <title>Chryseobacterium sp.cx-624.</title>
        <authorList>
            <person name="Yang C."/>
        </authorList>
    </citation>
    <scope>NUCLEOTIDE SEQUENCE [LARGE SCALE GENOMIC DNA]</scope>
    <source>
        <strain evidence="3">Cx-624</strain>
        <strain evidence="4">cx-624</strain>
    </source>
</reference>